<sequence>MIDWRQRAQFAQDALLATDCVHNGAVFPTWIDDHHFWYERRGEDGPEYAVFNARAGERLLTLSRASIAGALASILDAPVAGDVLIVRDLRFELDGGIAHFSAFGQAFSFAYRQGVLTKVDKPTANANWLVSPQGGSALLLDGDNLKLRDLESGEERLLTTDGTSQYPYASPAAAMRRISQAHGMNVPQAQWSPDGKWVMTLQTDERHVPELALAEYAPVSGVRPVIHANLTSLPEDPKVTEFRMLVIEVETGRQVEARYPRLSAVRMNTTPFAAGLTWWSANSQTAYFVDVERGERKAHVVAFDVMTGATRIVFTEESPTYVELSVNVYTKALITPLPETNELIWYSERTGRGHLYLYDLTTGSLRRAITEGDWQVRDVLRVDADRREVVFLAAGIVPEENPYVVKPCTASLDGGMRILSDLPGEHTVWRPGDMTTMIKALEGCDAEKISGISPNGDYLIETVSTVEKLPVTYLRNQDGEEIVVLERASAELPVGWQTPEALEFLAADGSTRTYGLLFKPFGYESGRKYPLIDLIYGGPQVNYVPHGSFADGGITASAYADAEHLSALGAYVLILDGRGTANREQAFRTASHGAAHTASNLEDHIVAIRQLAERTGEIDLERVGITGFSGGGYMTAHAALRFGHFFKVAVAGGGNYDQALFWHSWGERYHGAYEADLYAQQAAKTYADGLKGKLLLVHGMMDNGCHPAGLFQLVQKLVEADKDVDLVLLPRGGHDWTGYGMRRRWQYFATHLMNDPPPAMKSFERPFDKLMARIAANRAISDGAGA</sequence>
<reference evidence="3 4" key="1">
    <citation type="submission" date="2020-05" db="EMBL/GenBank/DDBJ databases">
        <title>Genome Sequencing of Type Strains.</title>
        <authorList>
            <person name="Lemaire J.F."/>
            <person name="Inderbitzin P."/>
            <person name="Gregorio O.A."/>
            <person name="Collins S.B."/>
            <person name="Wespe N."/>
            <person name="Knight-Connoni V."/>
        </authorList>
    </citation>
    <scope>NUCLEOTIDE SEQUENCE [LARGE SCALE GENOMIC DNA]</scope>
    <source>
        <strain evidence="3 4">DSM 100049</strain>
    </source>
</reference>
<dbReference type="GO" id="GO:0008239">
    <property type="term" value="F:dipeptidyl-peptidase activity"/>
    <property type="evidence" value="ECO:0007669"/>
    <property type="project" value="TreeGrafter"/>
</dbReference>
<feature type="domain" description="Dipeptidylpeptidase IV N-terminal" evidence="2">
    <location>
        <begin position="102"/>
        <end position="403"/>
    </location>
</feature>
<proteinExistence type="predicted"/>
<dbReference type="SUPFAM" id="SSF82171">
    <property type="entry name" value="DPP6 N-terminal domain-like"/>
    <property type="match status" value="1"/>
</dbReference>
<dbReference type="SUPFAM" id="SSF53474">
    <property type="entry name" value="alpha/beta-Hydrolases"/>
    <property type="match status" value="1"/>
</dbReference>
<accession>A0A7Y6B833</accession>
<dbReference type="Proteomes" id="UP000536441">
    <property type="component" value="Unassembled WGS sequence"/>
</dbReference>
<dbReference type="InterPro" id="IPR002469">
    <property type="entry name" value="Peptidase_S9B_N"/>
</dbReference>
<gene>
    <name evidence="3" type="ORF">HP438_19280</name>
</gene>
<dbReference type="RefSeq" id="WP_175313952.1">
    <property type="nucleotide sequence ID" value="NZ_CBCRYR010000006.1"/>
</dbReference>
<dbReference type="InterPro" id="IPR001375">
    <property type="entry name" value="Peptidase_S9_cat"/>
</dbReference>
<dbReference type="EMBL" id="JABMCH010000071">
    <property type="protein sequence ID" value="NUU49119.1"/>
    <property type="molecule type" value="Genomic_DNA"/>
</dbReference>
<dbReference type="PANTHER" id="PTHR11731">
    <property type="entry name" value="PROTEASE FAMILY S9B,C DIPEPTIDYL-PEPTIDASE IV-RELATED"/>
    <property type="match status" value="1"/>
</dbReference>
<evidence type="ECO:0000259" key="2">
    <source>
        <dbReference type="Pfam" id="PF00930"/>
    </source>
</evidence>
<protein>
    <submittedName>
        <fullName evidence="3">S9 family peptidase</fullName>
    </submittedName>
</protein>
<dbReference type="Gene3D" id="3.40.50.1820">
    <property type="entry name" value="alpha/beta hydrolase"/>
    <property type="match status" value="1"/>
</dbReference>
<dbReference type="Pfam" id="PF00930">
    <property type="entry name" value="DPPIV_N"/>
    <property type="match status" value="1"/>
</dbReference>
<dbReference type="PANTHER" id="PTHR11731:SF193">
    <property type="entry name" value="DIPEPTIDYL PEPTIDASE 9"/>
    <property type="match status" value="1"/>
</dbReference>
<evidence type="ECO:0000313" key="4">
    <source>
        <dbReference type="Proteomes" id="UP000536441"/>
    </source>
</evidence>
<comment type="caution">
    <text evidence="3">The sequence shown here is derived from an EMBL/GenBank/DDBJ whole genome shotgun (WGS) entry which is preliminary data.</text>
</comment>
<name>A0A7Y6B833_9SPHN</name>
<feature type="domain" description="Peptidase S9 prolyl oligopeptidase catalytic" evidence="1">
    <location>
        <begin position="563"/>
        <end position="744"/>
    </location>
</feature>
<organism evidence="3 4">
    <name type="scientific">Sphingomonas zeae</name>
    <dbReference type="NCBI Taxonomy" id="1646122"/>
    <lineage>
        <taxon>Bacteria</taxon>
        <taxon>Pseudomonadati</taxon>
        <taxon>Pseudomonadota</taxon>
        <taxon>Alphaproteobacteria</taxon>
        <taxon>Sphingomonadales</taxon>
        <taxon>Sphingomonadaceae</taxon>
        <taxon>Sphingomonas</taxon>
    </lineage>
</organism>
<dbReference type="AlphaFoldDB" id="A0A7Y6B833"/>
<dbReference type="InterPro" id="IPR029058">
    <property type="entry name" value="AB_hydrolase_fold"/>
</dbReference>
<evidence type="ECO:0000313" key="3">
    <source>
        <dbReference type="EMBL" id="NUU49119.1"/>
    </source>
</evidence>
<dbReference type="InterPro" id="IPR050278">
    <property type="entry name" value="Serine_Prot_S9B/DPPIV"/>
</dbReference>
<dbReference type="Gene3D" id="2.140.10.30">
    <property type="entry name" value="Dipeptidylpeptidase IV, N-terminal domain"/>
    <property type="match status" value="1"/>
</dbReference>
<evidence type="ECO:0000259" key="1">
    <source>
        <dbReference type="Pfam" id="PF00326"/>
    </source>
</evidence>
<dbReference type="GO" id="GO:0008236">
    <property type="term" value="F:serine-type peptidase activity"/>
    <property type="evidence" value="ECO:0007669"/>
    <property type="project" value="InterPro"/>
</dbReference>
<keyword evidence="4" id="KW-1185">Reference proteome</keyword>
<dbReference type="Pfam" id="PF00326">
    <property type="entry name" value="Peptidase_S9"/>
    <property type="match status" value="1"/>
</dbReference>
<dbReference type="GO" id="GO:0006508">
    <property type="term" value="P:proteolysis"/>
    <property type="evidence" value="ECO:0007669"/>
    <property type="project" value="InterPro"/>
</dbReference>